<feature type="chain" id="PRO_5035834827" evidence="1">
    <location>
        <begin position="20"/>
        <end position="146"/>
    </location>
</feature>
<dbReference type="Proteomes" id="UP000838756">
    <property type="component" value="Unassembled WGS sequence"/>
</dbReference>
<feature type="signal peptide" evidence="1">
    <location>
        <begin position="1"/>
        <end position="19"/>
    </location>
</feature>
<dbReference type="OrthoDB" id="6918533at2759"/>
<evidence type="ECO:0000256" key="1">
    <source>
        <dbReference type="SAM" id="SignalP"/>
    </source>
</evidence>
<keyword evidence="1" id="KW-0732">Signal</keyword>
<sequence length="146" mass="15585">MAQERCMFLLITVLCSVSSVKVFPKDGAAVTLACGFNIKPSPAEPLVSTTTTTSVAYTAIKHTILPPQIAATFELETKLPSQAKYTLFPVFSTIEPTPKLTAIKLEPSSGVTADTVDFIAPSSVVKISTLETFDVPANDLLPPKKE</sequence>
<dbReference type="EMBL" id="CAKXAJ010025469">
    <property type="protein sequence ID" value="CAH2240068.1"/>
    <property type="molecule type" value="Genomic_DNA"/>
</dbReference>
<organism evidence="2 3">
    <name type="scientific">Pararge aegeria aegeria</name>
    <dbReference type="NCBI Taxonomy" id="348720"/>
    <lineage>
        <taxon>Eukaryota</taxon>
        <taxon>Metazoa</taxon>
        <taxon>Ecdysozoa</taxon>
        <taxon>Arthropoda</taxon>
        <taxon>Hexapoda</taxon>
        <taxon>Insecta</taxon>
        <taxon>Pterygota</taxon>
        <taxon>Neoptera</taxon>
        <taxon>Endopterygota</taxon>
        <taxon>Lepidoptera</taxon>
        <taxon>Glossata</taxon>
        <taxon>Ditrysia</taxon>
        <taxon>Papilionoidea</taxon>
        <taxon>Nymphalidae</taxon>
        <taxon>Satyrinae</taxon>
        <taxon>Satyrini</taxon>
        <taxon>Parargina</taxon>
        <taxon>Pararge</taxon>
    </lineage>
</organism>
<evidence type="ECO:0000313" key="2">
    <source>
        <dbReference type="EMBL" id="CAH2240068.1"/>
    </source>
</evidence>
<evidence type="ECO:0000313" key="3">
    <source>
        <dbReference type="Proteomes" id="UP000838756"/>
    </source>
</evidence>
<reference evidence="2" key="1">
    <citation type="submission" date="2022-03" db="EMBL/GenBank/DDBJ databases">
        <authorList>
            <person name="Lindestad O."/>
        </authorList>
    </citation>
    <scope>NUCLEOTIDE SEQUENCE</scope>
</reference>
<gene>
    <name evidence="2" type="primary">jg7411</name>
    <name evidence="2" type="ORF">PAEG_LOCUS16681</name>
</gene>
<protein>
    <submittedName>
        <fullName evidence="2">Jg7411 protein</fullName>
    </submittedName>
</protein>
<proteinExistence type="predicted"/>
<keyword evidence="3" id="KW-1185">Reference proteome</keyword>
<name>A0A8S4RT85_9NEOP</name>
<dbReference type="AlphaFoldDB" id="A0A8S4RT85"/>
<comment type="caution">
    <text evidence="2">The sequence shown here is derived from an EMBL/GenBank/DDBJ whole genome shotgun (WGS) entry which is preliminary data.</text>
</comment>
<accession>A0A8S4RT85</accession>